<evidence type="ECO:0000313" key="2">
    <source>
        <dbReference type="Proteomes" id="UP001162164"/>
    </source>
</evidence>
<comment type="caution">
    <text evidence="1">The sequence shown here is derived from an EMBL/GenBank/DDBJ whole genome shotgun (WGS) entry which is preliminary data.</text>
</comment>
<name>A0ABQ9JBQ8_9CUCU</name>
<sequence>MTAVLKKRALAEYSQTIQDVKTAMMLYDFCSVSDNLDIEQSDLQECIKKLSDRFKSESESAVRVKILSLLSDIGHENNADVATIVDETISLLKNDKSHKVIAQGMSTILKLGKLIPDSVTAFHQKLVEVAKLYLRDVSHAVKCKCLEIIGVNSPICTGEEAENLLHLVSSYFNNDDARVRSEAFSTIITLYERRFQINPKIYVDVCEALKDDYEIVRHVALKLIWLLGNTYPENEVLVPSSDHEIRLIDDAFGKICNSVTDLSMHVRTLAAKLLGSMKLVSPKFLSQTLDKKLMSNMRRKRTAHELAWENVTSGEWASGKKWADDAPREVLDAESISLMSSGACGAFVHGLEDEFLGIYKDTPLLSGLPKVRSAAVESLCQLSISNPQFANMALDFLVDMFNDEIEDVRMKSIDSLRLISEHIILRDDQLETILGALEDFSQEVREGLHRMLASCRMSTTAGLKMCVEKLLDNLKRYPQDKRSTYKCLQRIGSQHPELVLPLVPQFLNIHPFFDMAEPDVENPQCILFNTLIFIE</sequence>
<dbReference type="PANTHER" id="PTHR20938">
    <property type="entry name" value="INTEGRATOR COMPLEX SUBUNIT 4"/>
    <property type="match status" value="1"/>
</dbReference>
<dbReference type="SUPFAM" id="SSF48371">
    <property type="entry name" value="ARM repeat"/>
    <property type="match status" value="1"/>
</dbReference>
<proteinExistence type="predicted"/>
<dbReference type="EMBL" id="JAPWTJ010000794">
    <property type="protein sequence ID" value="KAJ8975601.1"/>
    <property type="molecule type" value="Genomic_DNA"/>
</dbReference>
<organism evidence="1 2">
    <name type="scientific">Molorchus minor</name>
    <dbReference type="NCBI Taxonomy" id="1323400"/>
    <lineage>
        <taxon>Eukaryota</taxon>
        <taxon>Metazoa</taxon>
        <taxon>Ecdysozoa</taxon>
        <taxon>Arthropoda</taxon>
        <taxon>Hexapoda</taxon>
        <taxon>Insecta</taxon>
        <taxon>Pterygota</taxon>
        <taxon>Neoptera</taxon>
        <taxon>Endopterygota</taxon>
        <taxon>Coleoptera</taxon>
        <taxon>Polyphaga</taxon>
        <taxon>Cucujiformia</taxon>
        <taxon>Chrysomeloidea</taxon>
        <taxon>Cerambycidae</taxon>
        <taxon>Lamiinae</taxon>
        <taxon>Monochamini</taxon>
        <taxon>Molorchus</taxon>
    </lineage>
</organism>
<dbReference type="InterPro" id="IPR016024">
    <property type="entry name" value="ARM-type_fold"/>
</dbReference>
<protein>
    <recommendedName>
        <fullName evidence="3">Integrator complex subunit 4</fullName>
    </recommendedName>
</protein>
<accession>A0ABQ9JBQ8</accession>
<dbReference type="Proteomes" id="UP001162164">
    <property type="component" value="Unassembled WGS sequence"/>
</dbReference>
<reference evidence="1" key="1">
    <citation type="journal article" date="2023" name="Insect Mol. Biol.">
        <title>Genome sequencing provides insights into the evolution of gene families encoding plant cell wall-degrading enzymes in longhorned beetles.</title>
        <authorList>
            <person name="Shin N.R."/>
            <person name="Okamura Y."/>
            <person name="Kirsch R."/>
            <person name="Pauchet Y."/>
        </authorList>
    </citation>
    <scope>NUCLEOTIDE SEQUENCE</scope>
    <source>
        <strain evidence="1">MMC_N1</strain>
    </source>
</reference>
<gene>
    <name evidence="1" type="ORF">NQ317_004442</name>
</gene>
<keyword evidence="2" id="KW-1185">Reference proteome</keyword>
<dbReference type="InterPro" id="IPR011989">
    <property type="entry name" value="ARM-like"/>
</dbReference>
<evidence type="ECO:0008006" key="3">
    <source>
        <dbReference type="Google" id="ProtNLM"/>
    </source>
</evidence>
<dbReference type="Gene3D" id="1.25.10.10">
    <property type="entry name" value="Leucine-rich Repeat Variant"/>
    <property type="match status" value="2"/>
</dbReference>
<evidence type="ECO:0000313" key="1">
    <source>
        <dbReference type="EMBL" id="KAJ8975601.1"/>
    </source>
</evidence>
<dbReference type="PANTHER" id="PTHR20938:SF0">
    <property type="entry name" value="INTEGRATOR COMPLEX SUBUNIT 4"/>
    <property type="match status" value="1"/>
</dbReference>